<evidence type="ECO:0000256" key="10">
    <source>
        <dbReference type="ARBA" id="ARBA00022984"/>
    </source>
</evidence>
<dbReference type="GO" id="GO:0009252">
    <property type="term" value="P:peptidoglycan biosynthetic process"/>
    <property type="evidence" value="ECO:0007669"/>
    <property type="project" value="UniProtKB-KW"/>
</dbReference>
<evidence type="ECO:0000256" key="3">
    <source>
        <dbReference type="ARBA" id="ARBA00022475"/>
    </source>
</evidence>
<dbReference type="GO" id="GO:0005886">
    <property type="term" value="C:plasma membrane"/>
    <property type="evidence" value="ECO:0007669"/>
    <property type="project" value="UniProtKB-SubCell"/>
</dbReference>
<name>A0A9D2KTQ7_9BACE</name>
<dbReference type="InterPro" id="IPR036138">
    <property type="entry name" value="PBP_dimer_sf"/>
</dbReference>
<reference evidence="17" key="2">
    <citation type="submission" date="2021-04" db="EMBL/GenBank/DDBJ databases">
        <authorList>
            <person name="Gilroy R."/>
        </authorList>
    </citation>
    <scope>NUCLEOTIDE SEQUENCE</scope>
    <source>
        <strain evidence="17">ChiHecec1B25-7008</strain>
    </source>
</reference>
<feature type="transmembrane region" description="Helical" evidence="14">
    <location>
        <begin position="12"/>
        <end position="30"/>
    </location>
</feature>
<sequence length="623" mass="69872">MAKDYDLEKRKYVIGATAILIVLVYVVRLFDLQILTDEYKRYADNNAFLNQVQYPSRGAIYDRNGKLLVFNQPAYDVTFVPREVTNLDTADFCETLNITREQFDQLMADVKDRRKNPGYSRYTQQVFMTQLSAEECGVFQEKLYKFPGFSVQRRTIRQYSYNAAGHALGDIGEVSRRDIEKDDYYRSGDYIGKQGIEKSYEKYLRGEKGVEILLRDAHGRIQGHYMDGKLDKPSVPGKNLKLGIDIDLQLLGERLMQNKIGSIVAIEPKTGEILCMVSSPTFDPHLLIGRQRGRNHNMLQQDKQKPLLNRAIMGTYPPGSTFKTAQALTFLQEGIVSKETPSYPCSHGFIHRGLRVGCHGHASPLPLVPAIATSCNAYFCWGLYHMFGDKKYGSPQDAITVWKDHMVAQGFGYRLGTDLPGEQRGLIPNAQFYDKAYRGSWNGLTVISIAIGQGEILTTPLQIANLGATIANRGWFITPHIVKEIEDNSLDSLYVTPRHTGIDREYYNWVVEGMRAAVTGSTGSGTCRLVGTYLPDVEACGKTGTAQNPHGKDHSVFMGFAPMDDPQIAIVVYVENGGWGATYGVPIGALMMDQYLHGHLSPENELRAEEFSKRVVMYGEADR</sequence>
<reference evidence="17" key="1">
    <citation type="journal article" date="2021" name="PeerJ">
        <title>Extensive microbial diversity within the chicken gut microbiome revealed by metagenomics and culture.</title>
        <authorList>
            <person name="Gilroy R."/>
            <person name="Ravi A."/>
            <person name="Getino M."/>
            <person name="Pursley I."/>
            <person name="Horton D.L."/>
            <person name="Alikhan N.F."/>
            <person name="Baker D."/>
            <person name="Gharbi K."/>
            <person name="Hall N."/>
            <person name="Watson M."/>
            <person name="Adriaenssens E.M."/>
            <person name="Foster-Nyarko E."/>
            <person name="Jarju S."/>
            <person name="Secka A."/>
            <person name="Antonio M."/>
            <person name="Oren A."/>
            <person name="Chaudhuri R.R."/>
            <person name="La Ragione R."/>
            <person name="Hildebrand F."/>
            <person name="Pallen M.J."/>
        </authorList>
    </citation>
    <scope>NUCLEOTIDE SEQUENCE</scope>
    <source>
        <strain evidence="17">ChiHecec1B25-7008</strain>
    </source>
</reference>
<keyword evidence="6" id="KW-0645">Protease</keyword>
<keyword evidence="12 14" id="KW-0472">Membrane</keyword>
<dbReference type="Proteomes" id="UP000823860">
    <property type="component" value="Unassembled WGS sequence"/>
</dbReference>
<evidence type="ECO:0000256" key="7">
    <source>
        <dbReference type="ARBA" id="ARBA00022692"/>
    </source>
</evidence>
<dbReference type="InterPro" id="IPR005311">
    <property type="entry name" value="PBP_dimer"/>
</dbReference>
<dbReference type="GO" id="GO:0006508">
    <property type="term" value="P:proteolysis"/>
    <property type="evidence" value="ECO:0007669"/>
    <property type="project" value="UniProtKB-KW"/>
</dbReference>
<dbReference type="SUPFAM" id="SSF56519">
    <property type="entry name" value="Penicillin binding protein dimerisation domain"/>
    <property type="match status" value="1"/>
</dbReference>
<keyword evidence="13" id="KW-0961">Cell wall biogenesis/degradation</keyword>
<dbReference type="GO" id="GO:0008658">
    <property type="term" value="F:penicillin binding"/>
    <property type="evidence" value="ECO:0007669"/>
    <property type="project" value="InterPro"/>
</dbReference>
<evidence type="ECO:0000256" key="1">
    <source>
        <dbReference type="ARBA" id="ARBA00004167"/>
    </source>
</evidence>
<dbReference type="PANTHER" id="PTHR30627:SF2">
    <property type="entry name" value="PEPTIDOGLYCAN D,D-TRANSPEPTIDASE MRDA"/>
    <property type="match status" value="1"/>
</dbReference>
<dbReference type="EMBL" id="DWZE01000138">
    <property type="protein sequence ID" value="HJA84572.1"/>
    <property type="molecule type" value="Genomic_DNA"/>
</dbReference>
<keyword evidence="9" id="KW-0133">Cell shape</keyword>
<dbReference type="GO" id="GO:0008360">
    <property type="term" value="P:regulation of cell shape"/>
    <property type="evidence" value="ECO:0007669"/>
    <property type="project" value="UniProtKB-KW"/>
</dbReference>
<evidence type="ECO:0000256" key="11">
    <source>
        <dbReference type="ARBA" id="ARBA00022989"/>
    </source>
</evidence>
<dbReference type="InterPro" id="IPR050515">
    <property type="entry name" value="Beta-lactam/transpept"/>
</dbReference>
<comment type="caution">
    <text evidence="17">The sequence shown here is derived from an EMBL/GenBank/DDBJ whole genome shotgun (WGS) entry which is preliminary data.</text>
</comment>
<accession>A0A9D2KTQ7</accession>
<dbReference type="EC" id="3.4.16.4" evidence="17"/>
<evidence type="ECO:0000313" key="17">
    <source>
        <dbReference type="EMBL" id="HJA84572.1"/>
    </source>
</evidence>
<keyword evidence="11 14" id="KW-1133">Transmembrane helix</keyword>
<dbReference type="AlphaFoldDB" id="A0A9D2KTQ7"/>
<keyword evidence="4" id="KW-0997">Cell inner membrane</keyword>
<dbReference type="GO" id="GO:0071555">
    <property type="term" value="P:cell wall organization"/>
    <property type="evidence" value="ECO:0007669"/>
    <property type="project" value="UniProtKB-KW"/>
</dbReference>
<dbReference type="PANTHER" id="PTHR30627">
    <property type="entry name" value="PEPTIDOGLYCAN D,D-TRANSPEPTIDASE"/>
    <property type="match status" value="1"/>
</dbReference>
<dbReference type="GO" id="GO:0009002">
    <property type="term" value="F:serine-type D-Ala-D-Ala carboxypeptidase activity"/>
    <property type="evidence" value="ECO:0007669"/>
    <property type="project" value="UniProtKB-EC"/>
</dbReference>
<dbReference type="InterPro" id="IPR001460">
    <property type="entry name" value="PCN-bd_Tpept"/>
</dbReference>
<comment type="subcellular location">
    <subcellularLocation>
        <location evidence="2">Cell membrane</location>
    </subcellularLocation>
    <subcellularLocation>
        <location evidence="1">Membrane</location>
        <topology evidence="1">Single-pass membrane protein</topology>
    </subcellularLocation>
</comment>
<dbReference type="Gene3D" id="3.90.1310.10">
    <property type="entry name" value="Penicillin-binding protein 2a (Domain 2)"/>
    <property type="match status" value="1"/>
</dbReference>
<evidence type="ECO:0000256" key="2">
    <source>
        <dbReference type="ARBA" id="ARBA00004236"/>
    </source>
</evidence>
<evidence type="ECO:0000256" key="14">
    <source>
        <dbReference type="SAM" id="Phobius"/>
    </source>
</evidence>
<keyword evidence="7 14" id="KW-0812">Transmembrane</keyword>
<proteinExistence type="predicted"/>
<feature type="domain" description="Penicillin-binding protein transpeptidase" evidence="15">
    <location>
        <begin position="261"/>
        <end position="584"/>
    </location>
</feature>
<evidence type="ECO:0000313" key="18">
    <source>
        <dbReference type="Proteomes" id="UP000823860"/>
    </source>
</evidence>
<dbReference type="InterPro" id="IPR012338">
    <property type="entry name" value="Beta-lactam/transpept-like"/>
</dbReference>
<dbReference type="Pfam" id="PF03717">
    <property type="entry name" value="PBP_dimer"/>
    <property type="match status" value="1"/>
</dbReference>
<evidence type="ECO:0000256" key="9">
    <source>
        <dbReference type="ARBA" id="ARBA00022960"/>
    </source>
</evidence>
<dbReference type="FunFam" id="3.40.710.10:FF:000024">
    <property type="entry name" value="Penicillin-binding protein 2"/>
    <property type="match status" value="1"/>
</dbReference>
<dbReference type="SUPFAM" id="SSF56601">
    <property type="entry name" value="beta-lactamase/transpeptidase-like"/>
    <property type="match status" value="1"/>
</dbReference>
<keyword evidence="10" id="KW-0573">Peptidoglycan synthesis</keyword>
<evidence type="ECO:0000256" key="5">
    <source>
        <dbReference type="ARBA" id="ARBA00022645"/>
    </source>
</evidence>
<dbReference type="Gene3D" id="3.40.710.10">
    <property type="entry name" value="DD-peptidase/beta-lactamase superfamily"/>
    <property type="match status" value="1"/>
</dbReference>
<evidence type="ECO:0000259" key="16">
    <source>
        <dbReference type="Pfam" id="PF03717"/>
    </source>
</evidence>
<keyword evidence="5 17" id="KW-0121">Carboxypeptidase</keyword>
<evidence type="ECO:0000256" key="12">
    <source>
        <dbReference type="ARBA" id="ARBA00023136"/>
    </source>
</evidence>
<feature type="domain" description="Penicillin-binding protein dimerisation" evidence="16">
    <location>
        <begin position="53"/>
        <end position="222"/>
    </location>
</feature>
<evidence type="ECO:0000256" key="4">
    <source>
        <dbReference type="ARBA" id="ARBA00022519"/>
    </source>
</evidence>
<evidence type="ECO:0000256" key="6">
    <source>
        <dbReference type="ARBA" id="ARBA00022670"/>
    </source>
</evidence>
<dbReference type="InterPro" id="IPR017790">
    <property type="entry name" value="Penicillin-binding_protein_2"/>
</dbReference>
<keyword evidence="3" id="KW-1003">Cell membrane</keyword>
<evidence type="ECO:0000259" key="15">
    <source>
        <dbReference type="Pfam" id="PF00905"/>
    </source>
</evidence>
<dbReference type="Pfam" id="PF00905">
    <property type="entry name" value="Transpeptidase"/>
    <property type="match status" value="1"/>
</dbReference>
<evidence type="ECO:0000256" key="8">
    <source>
        <dbReference type="ARBA" id="ARBA00022801"/>
    </source>
</evidence>
<protein>
    <submittedName>
        <fullName evidence="17">Penicillin-binding protein 2</fullName>
        <ecNumber evidence="17">3.4.16.4</ecNumber>
    </submittedName>
</protein>
<dbReference type="GO" id="GO:0071972">
    <property type="term" value="F:peptidoglycan L,D-transpeptidase activity"/>
    <property type="evidence" value="ECO:0007669"/>
    <property type="project" value="TreeGrafter"/>
</dbReference>
<dbReference type="Gene3D" id="3.30.1390.30">
    <property type="entry name" value="Penicillin-binding protein 2a, domain 3"/>
    <property type="match status" value="1"/>
</dbReference>
<keyword evidence="8 17" id="KW-0378">Hydrolase</keyword>
<dbReference type="NCBIfam" id="TIGR03423">
    <property type="entry name" value="pbp2_mrdA"/>
    <property type="match status" value="1"/>
</dbReference>
<evidence type="ECO:0000256" key="13">
    <source>
        <dbReference type="ARBA" id="ARBA00023316"/>
    </source>
</evidence>
<gene>
    <name evidence="17" type="primary">mrdA</name>
    <name evidence="17" type="ORF">H9785_11480</name>
</gene>
<organism evidence="17 18">
    <name type="scientific">Candidatus Bacteroides intestinavium</name>
    <dbReference type="NCBI Taxonomy" id="2838469"/>
    <lineage>
        <taxon>Bacteria</taxon>
        <taxon>Pseudomonadati</taxon>
        <taxon>Bacteroidota</taxon>
        <taxon>Bacteroidia</taxon>
        <taxon>Bacteroidales</taxon>
        <taxon>Bacteroidaceae</taxon>
        <taxon>Bacteroides</taxon>
    </lineage>
</organism>